<comment type="caution">
    <text evidence="16">The sequence shown here is derived from an EMBL/GenBank/DDBJ whole genome shotgun (WGS) entry which is preliminary data.</text>
</comment>
<dbReference type="InterPro" id="IPR018200">
    <property type="entry name" value="USP_CS"/>
</dbReference>
<evidence type="ECO:0000256" key="4">
    <source>
        <dbReference type="ARBA" id="ARBA00012759"/>
    </source>
</evidence>
<comment type="subcellular location">
    <subcellularLocation>
        <location evidence="2">Nucleus</location>
        <location evidence="2">Nucleolus</location>
    </subcellularLocation>
</comment>
<comment type="catalytic activity">
    <reaction evidence="1">
        <text>Thiol-dependent hydrolysis of ester, thioester, amide, peptide and isopeptide bonds formed by the C-terminal Gly of ubiquitin (a 76-residue protein attached to proteins as an intracellular targeting signal).</text>
        <dbReference type="EC" id="3.4.19.12"/>
    </reaction>
</comment>
<evidence type="ECO:0000256" key="11">
    <source>
        <dbReference type="ARBA" id="ARBA00042154"/>
    </source>
</evidence>
<evidence type="ECO:0000256" key="7">
    <source>
        <dbReference type="ARBA" id="ARBA00022801"/>
    </source>
</evidence>
<evidence type="ECO:0000313" key="16">
    <source>
        <dbReference type="EMBL" id="KAK6759436.1"/>
    </source>
</evidence>
<reference evidence="16 17" key="1">
    <citation type="submission" date="2023-08" db="EMBL/GenBank/DDBJ databases">
        <title>A Necator americanus chromosomal reference genome.</title>
        <authorList>
            <person name="Ilik V."/>
            <person name="Petrzelkova K.J."/>
            <person name="Pardy F."/>
            <person name="Fuh T."/>
            <person name="Niatou-Singa F.S."/>
            <person name="Gouil Q."/>
            <person name="Baker L."/>
            <person name="Ritchie M.E."/>
            <person name="Jex A.R."/>
            <person name="Gazzola D."/>
            <person name="Li H."/>
            <person name="Toshio Fujiwara R."/>
            <person name="Zhan B."/>
            <person name="Aroian R.V."/>
            <person name="Pafco B."/>
            <person name="Schwarz E.M."/>
        </authorList>
    </citation>
    <scope>NUCLEOTIDE SEQUENCE [LARGE SCALE GENOMIC DNA]</scope>
    <source>
        <strain evidence="16 17">Aroian</strain>
        <tissue evidence="16">Whole animal</tissue>
    </source>
</reference>
<dbReference type="EMBL" id="JAVFWL010000006">
    <property type="protein sequence ID" value="KAK6759436.1"/>
    <property type="molecule type" value="Genomic_DNA"/>
</dbReference>
<evidence type="ECO:0000259" key="15">
    <source>
        <dbReference type="PROSITE" id="PS50235"/>
    </source>
</evidence>
<evidence type="ECO:0000256" key="1">
    <source>
        <dbReference type="ARBA" id="ARBA00000707"/>
    </source>
</evidence>
<keyword evidence="17" id="KW-1185">Reference proteome</keyword>
<evidence type="ECO:0000256" key="10">
    <source>
        <dbReference type="ARBA" id="ARBA00041300"/>
    </source>
</evidence>
<dbReference type="EC" id="3.4.19.12" evidence="4"/>
<feature type="domain" description="USP" evidence="15">
    <location>
        <begin position="328"/>
        <end position="630"/>
    </location>
</feature>
<evidence type="ECO:0000256" key="12">
    <source>
        <dbReference type="ARBA" id="ARBA00042420"/>
    </source>
</evidence>
<dbReference type="CDD" id="cd02257">
    <property type="entry name" value="Peptidase_C19"/>
    <property type="match status" value="1"/>
</dbReference>
<dbReference type="PANTHER" id="PTHR24006:SF758">
    <property type="entry name" value="UBIQUITIN CARBOXYL-TERMINAL HYDROLASE 36"/>
    <property type="match status" value="1"/>
</dbReference>
<feature type="region of interest" description="Disordered" evidence="14">
    <location>
        <begin position="787"/>
        <end position="810"/>
    </location>
</feature>
<feature type="compositionally biased region" description="Polar residues" evidence="14">
    <location>
        <begin position="787"/>
        <end position="802"/>
    </location>
</feature>
<gene>
    <name evidence="16" type="primary">Necator_chrX.g21342</name>
    <name evidence="16" type="ORF">RB195_021181</name>
</gene>
<keyword evidence="6" id="KW-0833">Ubl conjugation pathway</keyword>
<feature type="compositionally biased region" description="Low complexity" evidence="14">
    <location>
        <begin position="86"/>
        <end position="96"/>
    </location>
</feature>
<accession>A0ABR1EBR6</accession>
<dbReference type="Proteomes" id="UP001303046">
    <property type="component" value="Unassembled WGS sequence"/>
</dbReference>
<evidence type="ECO:0000256" key="5">
    <source>
        <dbReference type="ARBA" id="ARBA00022670"/>
    </source>
</evidence>
<dbReference type="SUPFAM" id="SSF54001">
    <property type="entry name" value="Cysteine proteinases"/>
    <property type="match status" value="1"/>
</dbReference>
<evidence type="ECO:0000256" key="14">
    <source>
        <dbReference type="SAM" id="MobiDB-lite"/>
    </source>
</evidence>
<dbReference type="InterPro" id="IPR028889">
    <property type="entry name" value="USP"/>
</dbReference>
<organism evidence="16 17">
    <name type="scientific">Necator americanus</name>
    <name type="common">Human hookworm</name>
    <dbReference type="NCBI Taxonomy" id="51031"/>
    <lineage>
        <taxon>Eukaryota</taxon>
        <taxon>Metazoa</taxon>
        <taxon>Ecdysozoa</taxon>
        <taxon>Nematoda</taxon>
        <taxon>Chromadorea</taxon>
        <taxon>Rhabditida</taxon>
        <taxon>Rhabditina</taxon>
        <taxon>Rhabditomorpha</taxon>
        <taxon>Strongyloidea</taxon>
        <taxon>Ancylostomatidae</taxon>
        <taxon>Bunostominae</taxon>
        <taxon>Necator</taxon>
    </lineage>
</organism>
<keyword evidence="8" id="KW-0788">Thiol protease</keyword>
<sequence>MMSTIDVSSILCEEILSSKIFFPKLLVMARDIVDSSLDQEMPNLSNEDSPKCVMIMEESSGKEAPCSDTRIFEIPRCADRVTPEPSTNSNTSSLYLSPSSMGTASLLSEDFENSASCSDGDPDQEVDPVASSSRRNSFIEPPNILPCNSQDYQFSSQVSNETGIHKSEEEIALPDNPSELITSHLVAFEHHSKTFAATQSPKTDCKSEIPKKMSVVMNASPMKEKIDSKKDDRKINEISQEISKCKSLPQLNKSIVPLMSQTVQRKAHEDKVKIKDRSRSVGSSSSVRVRKLSEKGMIEQIFPVFDPLMKDIWDFNNFSPVKHVKRATGIRNTTQHCFMISVMQTLVHTAPFVRFIMEKHNHNNGVPVERCFCCDLKQHVHRVLRIRNIPHRMDWILVHWKKLFGAEYFTTQEDAHEFLLKVLELIDRCCCPPTSSIDAIPKEPSPPMVQLFGFKLRYQMVCSTCGTCSVSYALHNDLSLHLPRQDYVRFPPNMHQLIAIYMKDEVLEYACPNKKCHGKYARRTPFIFRSPSVLILQVKRFLHNGRKNGMKVNVEEHLSLDQFTYSQGGNENYELTAVISHQGNRQYTGHYTALVRGYDRKFYHFNDEFVNEQRLLTADLCPYLVVYSRRGPQDRIFASPTKSNVCLPVQKAPSLTPNSAKEQLARKVNVDAVPPVSNPAVIHPATKVAVPRKLETYFKKINVAESQWKTEIGQQNSRSIQADGYAGLGRNIMSAIGFGVSKMRQTNYIEARFNGSRSFGSSDTDTLLQAIESITANMSKRRIGSTMKSGHQQNHYSFCKSSPNEDDARKKPRLGVATTVRLAGHQVKRSGTICCHF</sequence>
<feature type="region of interest" description="Disordered" evidence="14">
    <location>
        <begin position="77"/>
        <end position="96"/>
    </location>
</feature>
<evidence type="ECO:0000256" key="8">
    <source>
        <dbReference type="ARBA" id="ARBA00022807"/>
    </source>
</evidence>
<evidence type="ECO:0000256" key="13">
    <source>
        <dbReference type="ARBA" id="ARBA00043009"/>
    </source>
</evidence>
<dbReference type="InterPro" id="IPR050164">
    <property type="entry name" value="Peptidase_C19"/>
</dbReference>
<dbReference type="PANTHER" id="PTHR24006">
    <property type="entry name" value="UBIQUITIN CARBOXYL-TERMINAL HYDROLASE"/>
    <property type="match status" value="1"/>
</dbReference>
<feature type="region of interest" description="Disordered" evidence="14">
    <location>
        <begin position="111"/>
        <end position="145"/>
    </location>
</feature>
<dbReference type="InterPro" id="IPR001394">
    <property type="entry name" value="Peptidase_C19_UCH"/>
</dbReference>
<keyword evidence="7" id="KW-0378">Hydrolase</keyword>
<comment type="similarity">
    <text evidence="3">Belongs to the peptidase C19 family.</text>
</comment>
<name>A0ABR1EBR6_NECAM</name>
<evidence type="ECO:0000256" key="3">
    <source>
        <dbReference type="ARBA" id="ARBA00009085"/>
    </source>
</evidence>
<dbReference type="PROSITE" id="PS00973">
    <property type="entry name" value="USP_2"/>
    <property type="match status" value="1"/>
</dbReference>
<protein>
    <recommendedName>
        <fullName evidence="9">Ubiquitin carboxyl-terminal hydrolase 36</fullName>
        <ecNumber evidence="4">3.4.19.12</ecNumber>
    </recommendedName>
    <alternativeName>
        <fullName evidence="12">Deubiquitinating enzyme 36</fullName>
    </alternativeName>
    <alternativeName>
        <fullName evidence="11">Protein scrawny</fullName>
    </alternativeName>
    <alternativeName>
        <fullName evidence="10">Ubiquitin thioesterase 36</fullName>
    </alternativeName>
    <alternativeName>
        <fullName evidence="13">Ubiquitin-specific-processing protease 36</fullName>
    </alternativeName>
</protein>
<evidence type="ECO:0000313" key="17">
    <source>
        <dbReference type="Proteomes" id="UP001303046"/>
    </source>
</evidence>
<evidence type="ECO:0000256" key="9">
    <source>
        <dbReference type="ARBA" id="ARBA00039432"/>
    </source>
</evidence>
<proteinExistence type="inferred from homology"/>
<dbReference type="Pfam" id="PF00443">
    <property type="entry name" value="UCH"/>
    <property type="match status" value="1"/>
</dbReference>
<dbReference type="Gene3D" id="3.90.70.10">
    <property type="entry name" value="Cysteine proteinases"/>
    <property type="match status" value="1"/>
</dbReference>
<evidence type="ECO:0000256" key="6">
    <source>
        <dbReference type="ARBA" id="ARBA00022786"/>
    </source>
</evidence>
<dbReference type="InterPro" id="IPR038765">
    <property type="entry name" value="Papain-like_cys_pep_sf"/>
</dbReference>
<evidence type="ECO:0000256" key="2">
    <source>
        <dbReference type="ARBA" id="ARBA00004604"/>
    </source>
</evidence>
<dbReference type="PROSITE" id="PS50235">
    <property type="entry name" value="USP_3"/>
    <property type="match status" value="1"/>
</dbReference>
<keyword evidence="5" id="KW-0645">Protease</keyword>